<evidence type="ECO:0000256" key="5">
    <source>
        <dbReference type="SAM" id="Phobius"/>
    </source>
</evidence>
<keyword evidence="3 5" id="KW-1133">Transmembrane helix</keyword>
<keyword evidence="2 5" id="KW-0812">Transmembrane</keyword>
<evidence type="ECO:0000256" key="3">
    <source>
        <dbReference type="ARBA" id="ARBA00022989"/>
    </source>
</evidence>
<evidence type="ECO:0000256" key="1">
    <source>
        <dbReference type="ARBA" id="ARBA00004141"/>
    </source>
</evidence>
<keyword evidence="4 5" id="KW-0472">Membrane</keyword>
<feature type="transmembrane region" description="Helical" evidence="5">
    <location>
        <begin position="6"/>
        <end position="24"/>
    </location>
</feature>
<evidence type="ECO:0000313" key="7">
    <source>
        <dbReference type="Proteomes" id="UP000190389"/>
    </source>
</evidence>
<dbReference type="AlphaFoldDB" id="A0A1T4M8B7"/>
<feature type="transmembrane region" description="Helical" evidence="5">
    <location>
        <begin position="100"/>
        <end position="122"/>
    </location>
</feature>
<dbReference type="RefSeq" id="WP_078747359.1">
    <property type="nucleotide sequence ID" value="NZ_CP137850.1"/>
</dbReference>
<feature type="transmembrane region" description="Helical" evidence="5">
    <location>
        <begin position="192"/>
        <end position="214"/>
    </location>
</feature>
<gene>
    <name evidence="6" type="ORF">SAMN02745154_00654</name>
</gene>
<comment type="subcellular location">
    <subcellularLocation>
        <location evidence="1">Membrane</location>
        <topology evidence="1">Multi-pass membrane protein</topology>
    </subcellularLocation>
</comment>
<sequence length="231" mass="26113">MAVFEIILGVLASLPVWFGVARLIKTKKVDGFAVSSIMVSETGSWCYSIWGFNQGFDRLAILVSGAANYLANVILMSVYFYYSRKEINVKGLKLSHLHQLILNATFWVSIYIIGALIFSLVPFRSKEFDATMSFLAPMLIAVAVSPQIIKTIITKDVKNLSLIMFLIHQTLCTCWLTYWAIETSKDASAANIIGLVAQIFFFIINAIQVFLIIWNRYVKKDKDIVYSKIEQ</sequence>
<evidence type="ECO:0000313" key="6">
    <source>
        <dbReference type="EMBL" id="SJZ63249.1"/>
    </source>
</evidence>
<dbReference type="GO" id="GO:0016020">
    <property type="term" value="C:membrane"/>
    <property type="evidence" value="ECO:0007669"/>
    <property type="project" value="UniProtKB-SubCell"/>
</dbReference>
<accession>A0A1T4M8B7</accession>
<dbReference type="InterPro" id="IPR006603">
    <property type="entry name" value="PQ-loop_rpt"/>
</dbReference>
<dbReference type="Gene3D" id="1.20.1280.290">
    <property type="match status" value="2"/>
</dbReference>
<protein>
    <submittedName>
        <fullName evidence="6">Uncharacterized conserved protein, contains PQ loop repeat</fullName>
    </submittedName>
</protein>
<dbReference type="EMBL" id="FUXF01000033">
    <property type="protein sequence ID" value="SJZ63249.1"/>
    <property type="molecule type" value="Genomic_DNA"/>
</dbReference>
<feature type="transmembrane region" description="Helical" evidence="5">
    <location>
        <begin position="134"/>
        <end position="153"/>
    </location>
</feature>
<keyword evidence="7" id="KW-1185">Reference proteome</keyword>
<proteinExistence type="predicted"/>
<name>A0A1T4M8B7_9BACT</name>
<reference evidence="7" key="1">
    <citation type="submission" date="2017-02" db="EMBL/GenBank/DDBJ databases">
        <authorList>
            <person name="Varghese N."/>
            <person name="Submissions S."/>
        </authorList>
    </citation>
    <scope>NUCLEOTIDE SEQUENCE [LARGE SCALE GENOMIC DNA]</scope>
    <source>
        <strain evidence="7">ATCC 27862</strain>
    </source>
</reference>
<organism evidence="6 7">
    <name type="scientific">Mycoplasmopsis verecunda</name>
    <dbReference type="NCBI Taxonomy" id="171291"/>
    <lineage>
        <taxon>Bacteria</taxon>
        <taxon>Bacillati</taxon>
        <taxon>Mycoplasmatota</taxon>
        <taxon>Mycoplasmoidales</taxon>
        <taxon>Metamycoplasmataceae</taxon>
        <taxon>Mycoplasmopsis</taxon>
    </lineage>
</organism>
<evidence type="ECO:0000256" key="2">
    <source>
        <dbReference type="ARBA" id="ARBA00022692"/>
    </source>
</evidence>
<dbReference type="OrthoDB" id="389738at2"/>
<dbReference type="Proteomes" id="UP000190389">
    <property type="component" value="Unassembled WGS sequence"/>
</dbReference>
<feature type="transmembrane region" description="Helical" evidence="5">
    <location>
        <begin position="160"/>
        <end position="180"/>
    </location>
</feature>
<feature type="transmembrane region" description="Helical" evidence="5">
    <location>
        <begin position="59"/>
        <end position="80"/>
    </location>
</feature>
<evidence type="ECO:0000256" key="4">
    <source>
        <dbReference type="ARBA" id="ARBA00023136"/>
    </source>
</evidence>
<dbReference type="Pfam" id="PF04193">
    <property type="entry name" value="PQ-loop"/>
    <property type="match status" value="1"/>
</dbReference>